<protein>
    <submittedName>
        <fullName evidence="3">Uncharacterized protein LOC100906647</fullName>
    </submittedName>
</protein>
<name>A0AAJ6VY41_9ACAR</name>
<dbReference type="Proteomes" id="UP000694867">
    <property type="component" value="Unplaced"/>
</dbReference>
<reference evidence="3" key="1">
    <citation type="submission" date="2025-08" db="UniProtKB">
        <authorList>
            <consortium name="RefSeq"/>
        </authorList>
    </citation>
    <scope>IDENTIFICATION</scope>
</reference>
<proteinExistence type="predicted"/>
<gene>
    <name evidence="3" type="primary">LOC100906647</name>
</gene>
<dbReference type="KEGG" id="goe:100906647"/>
<dbReference type="GeneID" id="100906647"/>
<feature type="region of interest" description="Disordered" evidence="1">
    <location>
        <begin position="253"/>
        <end position="295"/>
    </location>
</feature>
<dbReference type="RefSeq" id="XP_003743668.1">
    <property type="nucleotide sequence ID" value="XM_003743620.1"/>
</dbReference>
<evidence type="ECO:0000313" key="3">
    <source>
        <dbReference type="RefSeq" id="XP_003743668.1"/>
    </source>
</evidence>
<evidence type="ECO:0000313" key="2">
    <source>
        <dbReference type="Proteomes" id="UP000694867"/>
    </source>
</evidence>
<feature type="compositionally biased region" description="Polar residues" evidence="1">
    <location>
        <begin position="260"/>
        <end position="281"/>
    </location>
</feature>
<dbReference type="AlphaFoldDB" id="A0AAJ6VY41"/>
<evidence type="ECO:0000256" key="1">
    <source>
        <dbReference type="SAM" id="MobiDB-lite"/>
    </source>
</evidence>
<sequence>MGKMRKVPAVCKDSPLAKSAFFRRKEYDISWHAIANSVKKKKIVRDGPSRQIEKKKPCRDVTNGIAKLKAQVPNYKPRVSKEEMEAMGCEPIGILAKNTLGKSRDGENRQLSFSFGTLLNEKTPKRGTPLTQRCVVEMGRNKNKELEELEETVSKIRKAVQKGTMSVEEALTDIEGLKFRRQSSSSAKFFQLEMQLRKQKGDSLEACVACVRGIFAARDTRSRSRLMKELNNILKPIEAAGDRQAEADIFTDSEDAESDPGQTGHETSEISEPSPRSTYTPESVEMTPNVRTGSAAKTRLRFTPLLSSCQRRSNETSTIKKKRTSFKLTPLRRSTRVAAARSSQATSYMAVDI</sequence>
<organism evidence="2 3">
    <name type="scientific">Galendromus occidentalis</name>
    <name type="common">western predatory mite</name>
    <dbReference type="NCBI Taxonomy" id="34638"/>
    <lineage>
        <taxon>Eukaryota</taxon>
        <taxon>Metazoa</taxon>
        <taxon>Ecdysozoa</taxon>
        <taxon>Arthropoda</taxon>
        <taxon>Chelicerata</taxon>
        <taxon>Arachnida</taxon>
        <taxon>Acari</taxon>
        <taxon>Parasitiformes</taxon>
        <taxon>Mesostigmata</taxon>
        <taxon>Gamasina</taxon>
        <taxon>Phytoseioidea</taxon>
        <taxon>Phytoseiidae</taxon>
        <taxon>Typhlodrominae</taxon>
        <taxon>Galendromus</taxon>
    </lineage>
</organism>
<accession>A0AAJ6VY41</accession>
<keyword evidence="2" id="KW-1185">Reference proteome</keyword>